<dbReference type="OrthoDB" id="2145921at2759"/>
<evidence type="ECO:0000313" key="3">
    <source>
        <dbReference type="EMBL" id="ORX40397.1"/>
    </source>
</evidence>
<sequence>MKKEISLTPKEKIEKYNIFMKICEAIRNIDENKQFLCIETEFFDIEKKDLTEIGWCIFKKDGTIVKNSHFLIKEIFNSVINPNSEILELNAIKNKLEIDIKSVNYIVGYEIDDILNTINILENTDIKSKFVKIKDSFIPEYGIIDTDDLCFGGSIDKSIKNLKYPYEKSFNIEEDIVNTITFLLKIIYNDYAKLINAIRHNISENRFFMCIDVESSKNNPNILSELGWCIFQKDGTVKKKKHVIVKENMEKEFDGLENDKHYLIGKPEIQDITSINEELKNDLKEINYIVSQRINLDLNLLKTINIDISNFVLMNNHKVPQYGIIDIMNLYDGIFFSNCQGLEQGLTKLGISYDELDNTGNKTHYIMDFFFKVIDKDKPEKYKDFVHLINSIRSRIDKEKLFLCLDIEAYELEKKFLTEFGWCIFKKDGVILENKHFIVKENMKYHNGIHVPDNRENYLFGKSEIRELKEIEEELKIDVAKVNYLVGQGVISDIRFLKKIKFKTSKFKKMNGKYVPEFGIIDTMDLYSGYFLKQGVSLEKMLIKLNISYDKLHNAGNDANYTMQVFLRIINGSNSTKTITSSTTKSSTQDQHQKEDSSNLEKFRNLVKMINAIQHNISKNQLYLSFDIEEYEQNKKLITEIGWCIFKKDGTIRKKKHAIVKENVYRRNSIKKPDNKDDYLFGVSDIQELKTIEEELRNDVEKVSFLVCHGLGKNDIRYLKSIKIDISKFIKMKLNRPPYYGLIDTMDLYSCLFDTKGVKLENSLTKLEIPFNKIYNSGNNAMYTMELFLKLMDKYKGNAQLSQEVNLKSITHYMQTHTKQKNNSLLKESKKEKSEKKEDSNQFQEQTKLVEAIRTMNNDKSYLCLDIEAYEFDQKKLTEFGWCIFKKDGTIIKKKHTNVEEYLKFRNGKHVPDNKEHFLFGQSDIQKLEVVEEELKKDIENVNYIVGHGIKSDINYLKSINVNTSKFLTMKNQNIPEFGVIDTMDIYSGQFNTKGVGLEKCLIKLEIPYCRLHNAGNDAMFTMQVFLKIINKSKTVPLQLSINSNNENTNESEKQKDNKGKDMNEVKEIKEKKEIEETKKEKNDIKLTKPKKEKKDESIQFRENEKLIEVIRAIDNDKLYLCLDIEAYEFDQKKLTEFGWCIFKKNGSILKKKHANVKEYLKFRNGKYVPDNKKHFLFGQSDIQKLGVVEEELKKDIESVNYIVGHGIKSDINYLKSINVNTSKFLTMKNQNTPEFGVIDTMDIYSGQFNTKGVGLEKCLIKLEIPYCRLHNVMMPYLLCKYF</sequence>
<dbReference type="Pfam" id="PF21762">
    <property type="entry name" value="DEDDh_C"/>
    <property type="match status" value="5"/>
</dbReference>
<evidence type="ECO:0000259" key="2">
    <source>
        <dbReference type="Pfam" id="PF21762"/>
    </source>
</evidence>
<feature type="compositionally biased region" description="Basic and acidic residues" evidence="1">
    <location>
        <begin position="1051"/>
        <end position="1070"/>
    </location>
</feature>
<feature type="domain" description="Gfd2/YDR514C-like C-terminal" evidence="2">
    <location>
        <begin position="402"/>
        <end position="568"/>
    </location>
</feature>
<reference evidence="3 4" key="2">
    <citation type="submission" date="2016-08" db="EMBL/GenBank/DDBJ databases">
        <title>Pervasive Adenine N6-methylation of Active Genes in Fungi.</title>
        <authorList>
            <consortium name="DOE Joint Genome Institute"/>
            <person name="Mondo S.J."/>
            <person name="Dannebaum R.O."/>
            <person name="Kuo R.C."/>
            <person name="Labutti K."/>
            <person name="Haridas S."/>
            <person name="Kuo A."/>
            <person name="Salamov A."/>
            <person name="Ahrendt S.R."/>
            <person name="Lipzen A."/>
            <person name="Sullivan W."/>
            <person name="Andreopoulos W.B."/>
            <person name="Clum A."/>
            <person name="Lindquist E."/>
            <person name="Daum C."/>
            <person name="Ramamoorthy G.K."/>
            <person name="Gryganskyi A."/>
            <person name="Culley D."/>
            <person name="Magnuson J.K."/>
            <person name="James T.Y."/>
            <person name="O'Malley M.A."/>
            <person name="Stajich J.E."/>
            <person name="Spatafora J.W."/>
            <person name="Visel A."/>
            <person name="Grigoriev I.V."/>
        </authorList>
    </citation>
    <scope>NUCLEOTIDE SEQUENCE [LARGE SCALE GENOMIC DNA]</scope>
    <source>
        <strain evidence="4">finn</strain>
    </source>
</reference>
<feature type="region of interest" description="Disordered" evidence="1">
    <location>
        <begin position="1041"/>
        <end position="1070"/>
    </location>
</feature>
<keyword evidence="4" id="KW-1185">Reference proteome</keyword>
<dbReference type="InterPro" id="IPR012337">
    <property type="entry name" value="RNaseH-like_sf"/>
</dbReference>
<dbReference type="InterPro" id="IPR048519">
    <property type="entry name" value="Gfd2/YDR514C-like_C"/>
</dbReference>
<feature type="compositionally biased region" description="Low complexity" evidence="1">
    <location>
        <begin position="578"/>
        <end position="588"/>
    </location>
</feature>
<dbReference type="STRING" id="1754191.A0A1Y1US05"/>
<feature type="domain" description="Gfd2/YDR514C-like C-terminal" evidence="2">
    <location>
        <begin position="208"/>
        <end position="371"/>
    </location>
</feature>
<dbReference type="InterPro" id="IPR036397">
    <property type="entry name" value="RNaseH_sf"/>
</dbReference>
<protein>
    <recommendedName>
        <fullName evidence="2">Gfd2/YDR514C-like C-terminal domain-containing protein</fullName>
    </recommendedName>
</protein>
<dbReference type="GO" id="GO:0005634">
    <property type="term" value="C:nucleus"/>
    <property type="evidence" value="ECO:0007669"/>
    <property type="project" value="TreeGrafter"/>
</dbReference>
<dbReference type="InterPro" id="IPR040151">
    <property type="entry name" value="Gfd2/YDR514C-like"/>
</dbReference>
<feature type="domain" description="Gfd2/YDR514C-like C-terminal" evidence="2">
    <location>
        <begin position="623"/>
        <end position="790"/>
    </location>
</feature>
<accession>A0A1Y1US05</accession>
<comment type="caution">
    <text evidence="3">The sequence shown here is derived from an EMBL/GenBank/DDBJ whole genome shotgun (WGS) entry which is preliminary data.</text>
</comment>
<dbReference type="GO" id="GO:0003676">
    <property type="term" value="F:nucleic acid binding"/>
    <property type="evidence" value="ECO:0007669"/>
    <property type="project" value="InterPro"/>
</dbReference>
<dbReference type="SUPFAM" id="SSF53098">
    <property type="entry name" value="Ribonuclease H-like"/>
    <property type="match status" value="4"/>
</dbReference>
<evidence type="ECO:0000256" key="1">
    <source>
        <dbReference type="SAM" id="MobiDB-lite"/>
    </source>
</evidence>
<dbReference type="Gene3D" id="3.30.420.10">
    <property type="entry name" value="Ribonuclease H-like superfamily/Ribonuclease H"/>
    <property type="match status" value="3"/>
</dbReference>
<name>A0A1Y1US05_9FUNG</name>
<dbReference type="PANTHER" id="PTHR28083:SF1">
    <property type="entry name" value="GOOD FOR FULL DBP5 ACTIVITY PROTEIN 2"/>
    <property type="match status" value="1"/>
</dbReference>
<gene>
    <name evidence="3" type="ORF">BCR36DRAFT_190173</name>
</gene>
<feature type="domain" description="Gfd2/YDR514C-like C-terminal" evidence="2">
    <location>
        <begin position="862"/>
        <end position="1028"/>
    </location>
</feature>
<dbReference type="PANTHER" id="PTHR28083">
    <property type="entry name" value="GOOD FOR FULL DBP5 ACTIVITY PROTEIN 2"/>
    <property type="match status" value="1"/>
</dbReference>
<dbReference type="Proteomes" id="UP000193719">
    <property type="component" value="Unassembled WGS sequence"/>
</dbReference>
<dbReference type="EMBL" id="MCFH01000095">
    <property type="protein sequence ID" value="ORX40397.1"/>
    <property type="molecule type" value="Genomic_DNA"/>
</dbReference>
<proteinExistence type="predicted"/>
<reference evidence="3 4" key="1">
    <citation type="submission" date="2016-08" db="EMBL/GenBank/DDBJ databases">
        <title>Genomes of anaerobic fungi encode conserved fungal cellulosomes for biomass hydrolysis.</title>
        <authorList>
            <consortium name="DOE Joint Genome Institute"/>
            <person name="Haitjema C.H."/>
            <person name="Gilmore S.P."/>
            <person name="Henske J.K."/>
            <person name="Solomon K.V."/>
            <person name="De Groot R."/>
            <person name="Kuo A."/>
            <person name="Mondo S.J."/>
            <person name="Salamov A.A."/>
            <person name="Labutti K."/>
            <person name="Zhao Z."/>
            <person name="Chiniquy J."/>
            <person name="Barry K."/>
            <person name="Brewer H.M."/>
            <person name="Purvine S.O."/>
            <person name="Wright A.T."/>
            <person name="Boxma B."/>
            <person name="Van Alen T."/>
            <person name="Hackstein J.H."/>
            <person name="Baker S.E."/>
            <person name="Grigoriev I.V."/>
            <person name="O'Malley M.A."/>
        </authorList>
    </citation>
    <scope>NUCLEOTIDE SEQUENCE [LARGE SCALE GENOMIC DNA]</scope>
    <source>
        <strain evidence="4">finn</strain>
    </source>
</reference>
<feature type="domain" description="Gfd2/YDR514C-like C-terminal" evidence="2">
    <location>
        <begin position="1120"/>
        <end position="1272"/>
    </location>
</feature>
<feature type="region of interest" description="Disordered" evidence="1">
    <location>
        <begin position="818"/>
        <end position="844"/>
    </location>
</feature>
<feature type="region of interest" description="Disordered" evidence="1">
    <location>
        <begin position="578"/>
        <end position="597"/>
    </location>
</feature>
<feature type="compositionally biased region" description="Basic and acidic residues" evidence="1">
    <location>
        <begin position="827"/>
        <end position="840"/>
    </location>
</feature>
<organism evidence="3 4">
    <name type="scientific">Piromyces finnis</name>
    <dbReference type="NCBI Taxonomy" id="1754191"/>
    <lineage>
        <taxon>Eukaryota</taxon>
        <taxon>Fungi</taxon>
        <taxon>Fungi incertae sedis</taxon>
        <taxon>Chytridiomycota</taxon>
        <taxon>Chytridiomycota incertae sedis</taxon>
        <taxon>Neocallimastigomycetes</taxon>
        <taxon>Neocallimastigales</taxon>
        <taxon>Neocallimastigaceae</taxon>
        <taxon>Piromyces</taxon>
    </lineage>
</organism>
<evidence type="ECO:0000313" key="4">
    <source>
        <dbReference type="Proteomes" id="UP000193719"/>
    </source>
</evidence>